<dbReference type="AlphaFoldDB" id="A0A290ZCI8"/>
<sequence>MAGALSGLTTRGRCLLAAGVTAGGCAWVLDERDLLRVAVFVVAMPLLAAWLAQRARVGLRAARSLDPVRVPVGAAAEVRVELRSAGRLPTGGLLLEDAVPYALGSRPRFVVERLPRNHRTSLRYQLKPVMRGVQQVGPLLARITDPFGLAEFDQEMAGRTRLVVVPRVVRLSGLPGGSGMGSGDDGSIRLRTGQGEDDAVVRPYRHGDDLRKVHWRSTARRDELMVRVEERPWRGGTTVLLDHRLAAHRGSGPSASLEWAVSFAASVCLHLNRFGHQVKLVGDDGRVLAGVTGDAGHGDDVVLDSLAALQPSHRLELAAGLDAGAGQEVVALLGACSAEAAESLARHRRRGTRSLAVVLDVAAWAGARENAAVSAAGPAGAAATSAEDTARVLRASGWGVVVATPATPMDQVWRELCHSAGNRGRAEVG</sequence>
<dbReference type="PANTHER" id="PTHR34351:SF1">
    <property type="entry name" value="SLR1927 PROTEIN"/>
    <property type="match status" value="1"/>
</dbReference>
<dbReference type="RefSeq" id="WP_096496470.1">
    <property type="nucleotide sequence ID" value="NZ_CP023445.1"/>
</dbReference>
<dbReference type="PANTHER" id="PTHR34351">
    <property type="entry name" value="SLR1927 PROTEIN-RELATED"/>
    <property type="match status" value="1"/>
</dbReference>
<reference evidence="2" key="1">
    <citation type="submission" date="2017-09" db="EMBL/GenBank/DDBJ databases">
        <title>Complete Genome Sequence of ansamitocin-producing Bacterium Actinosynnema pretiosum X47.</title>
        <authorList>
            <person name="Cao G."/>
            <person name="Zong G."/>
            <person name="Zhong C."/>
            <person name="Fu J."/>
        </authorList>
    </citation>
    <scope>NUCLEOTIDE SEQUENCE [LARGE SCALE GENOMIC DNA]</scope>
    <source>
        <strain evidence="2">X47</strain>
    </source>
</reference>
<evidence type="ECO:0000313" key="3">
    <source>
        <dbReference type="Proteomes" id="UP000218505"/>
    </source>
</evidence>
<organism evidence="2 3">
    <name type="scientific">Actinosynnema pretiosum</name>
    <dbReference type="NCBI Taxonomy" id="42197"/>
    <lineage>
        <taxon>Bacteria</taxon>
        <taxon>Bacillati</taxon>
        <taxon>Actinomycetota</taxon>
        <taxon>Actinomycetes</taxon>
        <taxon>Pseudonocardiales</taxon>
        <taxon>Pseudonocardiaceae</taxon>
        <taxon>Actinosynnema</taxon>
    </lineage>
</organism>
<keyword evidence="3" id="KW-1185">Reference proteome</keyword>
<dbReference type="EMBL" id="CP023445">
    <property type="protein sequence ID" value="ATE56706.1"/>
    <property type="molecule type" value="Genomic_DNA"/>
</dbReference>
<evidence type="ECO:0000313" key="2">
    <source>
        <dbReference type="EMBL" id="ATE56706.1"/>
    </source>
</evidence>
<dbReference type="InterPro" id="IPR002881">
    <property type="entry name" value="DUF58"/>
</dbReference>
<name>A0A290ZCI8_9PSEU</name>
<gene>
    <name evidence="2" type="ORF">CNX65_28310</name>
</gene>
<accession>A0A290ZCI8</accession>
<dbReference type="Proteomes" id="UP000218505">
    <property type="component" value="Chromosome"/>
</dbReference>
<protein>
    <submittedName>
        <fullName evidence="2">DUF58 domain-containing protein</fullName>
    </submittedName>
</protein>
<dbReference type="Pfam" id="PF01882">
    <property type="entry name" value="DUF58"/>
    <property type="match status" value="1"/>
</dbReference>
<dbReference type="KEGG" id="apre:CNX65_28310"/>
<feature type="domain" description="DUF58" evidence="1">
    <location>
        <begin position="201"/>
        <end position="319"/>
    </location>
</feature>
<proteinExistence type="predicted"/>
<evidence type="ECO:0000259" key="1">
    <source>
        <dbReference type="Pfam" id="PF01882"/>
    </source>
</evidence>